<dbReference type="GO" id="GO:0015485">
    <property type="term" value="F:cholesterol binding"/>
    <property type="evidence" value="ECO:0007669"/>
    <property type="project" value="TreeGrafter"/>
</dbReference>
<protein>
    <submittedName>
        <fullName evidence="9">Prominin 1</fullName>
    </submittedName>
</protein>
<dbReference type="GO" id="GO:0016324">
    <property type="term" value="C:apical plasma membrane"/>
    <property type="evidence" value="ECO:0007669"/>
    <property type="project" value="TreeGrafter"/>
</dbReference>
<evidence type="ECO:0000256" key="1">
    <source>
        <dbReference type="ARBA" id="ARBA00004475"/>
    </source>
</evidence>
<evidence type="ECO:0000313" key="10">
    <source>
        <dbReference type="Proteomes" id="UP000694543"/>
    </source>
</evidence>
<dbReference type="InterPro" id="IPR008795">
    <property type="entry name" value="Prominin"/>
</dbReference>
<feature type="transmembrane region" description="Helical" evidence="7">
    <location>
        <begin position="483"/>
        <end position="507"/>
    </location>
</feature>
<dbReference type="GO" id="GO:0005929">
    <property type="term" value="C:cilium"/>
    <property type="evidence" value="ECO:0007669"/>
    <property type="project" value="TreeGrafter"/>
</dbReference>
<dbReference type="GO" id="GO:0031528">
    <property type="term" value="C:microvillus membrane"/>
    <property type="evidence" value="ECO:0007669"/>
    <property type="project" value="UniProtKB-SubCell"/>
</dbReference>
<comment type="subcellular location">
    <subcellularLocation>
        <location evidence="1">Cell projection</location>
        <location evidence="1">Microvillus membrane</location>
        <topology evidence="1">Multi-pass membrane protein</topology>
    </subcellularLocation>
</comment>
<keyword evidence="10" id="KW-1185">Reference proteome</keyword>
<evidence type="ECO:0000256" key="7">
    <source>
        <dbReference type="SAM" id="Phobius"/>
    </source>
</evidence>
<reference evidence="9" key="2">
    <citation type="submission" date="2025-09" db="UniProtKB">
        <authorList>
            <consortium name="Ensembl"/>
        </authorList>
    </citation>
    <scope>IDENTIFICATION</scope>
</reference>
<feature type="transmembrane region" description="Helical" evidence="7">
    <location>
        <begin position="158"/>
        <end position="180"/>
    </location>
</feature>
<keyword evidence="3 7" id="KW-0812">Transmembrane</keyword>
<evidence type="ECO:0000256" key="3">
    <source>
        <dbReference type="ARBA" id="ARBA00022692"/>
    </source>
</evidence>
<dbReference type="Pfam" id="PF05478">
    <property type="entry name" value="Prominin"/>
    <property type="match status" value="1"/>
</dbReference>
<organism evidence="9 10">
    <name type="scientific">Chrysolophus pictus</name>
    <name type="common">Golden pheasant</name>
    <name type="synonym">Phasianus pictus</name>
    <dbReference type="NCBI Taxonomy" id="9089"/>
    <lineage>
        <taxon>Eukaryota</taxon>
        <taxon>Metazoa</taxon>
        <taxon>Chordata</taxon>
        <taxon>Craniata</taxon>
        <taxon>Vertebrata</taxon>
        <taxon>Euteleostomi</taxon>
        <taxon>Archelosauria</taxon>
        <taxon>Archosauria</taxon>
        <taxon>Dinosauria</taxon>
        <taxon>Saurischia</taxon>
        <taxon>Theropoda</taxon>
        <taxon>Coelurosauria</taxon>
        <taxon>Aves</taxon>
        <taxon>Neognathae</taxon>
        <taxon>Galloanserae</taxon>
        <taxon>Galliformes</taxon>
        <taxon>Phasianidae</taxon>
        <taxon>Phasianinae</taxon>
        <taxon>Chrysolophus</taxon>
    </lineage>
</organism>
<dbReference type="AlphaFoldDB" id="A0A8C3M3L9"/>
<name>A0A8C3M3L9_CHRPC</name>
<comment type="similarity">
    <text evidence="2">Belongs to the prominin family.</text>
</comment>
<keyword evidence="4 7" id="KW-1133">Transmembrane helix</keyword>
<feature type="transmembrane region" description="Helical" evidence="7">
    <location>
        <begin position="104"/>
        <end position="137"/>
    </location>
</feature>
<feature type="transmembrane region" description="Helical" evidence="7">
    <location>
        <begin position="796"/>
        <end position="815"/>
    </location>
</feature>
<evidence type="ECO:0000256" key="6">
    <source>
        <dbReference type="ARBA" id="ARBA00023180"/>
    </source>
</evidence>
<dbReference type="GO" id="GO:0071914">
    <property type="term" value="C:prominosome"/>
    <property type="evidence" value="ECO:0007669"/>
    <property type="project" value="TreeGrafter"/>
</dbReference>
<dbReference type="GO" id="GO:0045494">
    <property type="term" value="P:photoreceptor cell maintenance"/>
    <property type="evidence" value="ECO:0007669"/>
    <property type="project" value="TreeGrafter"/>
</dbReference>
<dbReference type="Proteomes" id="UP000694543">
    <property type="component" value="Unplaced"/>
</dbReference>
<evidence type="ECO:0000256" key="2">
    <source>
        <dbReference type="ARBA" id="ARBA00006058"/>
    </source>
</evidence>
<sequence>MAVQLCLLLLLFCGSTISEVQPIYKPPPGTLDFGFVPAKTYDTGAYHEPGPIGILFKVVHAFLYLVQPNPFPQDLIRKLAQQKFGNTQGDYQKPENVVLTLQAIYYEIGFIVSAALGLLFILLLPLVGLCFCMCRCCDNCGGEMHQRQKKNADCQRSCFATFLFVASSIISVGVLCAYAANQHLTSQVRGAKKLVNSNFKDLKVFLNDTPAQIDYLVSQYNTTKDKALSDLNNVGPLLGSRVQEQLGKEVRPALDAALTMAGAIRETKEALENVSVSVEVLQEGTERLHGNLTDVKMHLSNTLNDSACAAAQAASTCNIIRNSLNQLNINANFSGLPGVSSQLAKVNDVLKIDLSSLVQKGYAAFNDTPDLVVNQTKNILSDIKNVLESIGSNISNFTKTLPVQKIIADLTVYLTQSEANVQDYFPLVEQYDFYRWLGCLILCCMVVLIVIFYYLGLLCGTCGYDKHASPTTRGCISNTGGNFLMAGVGFSFLFSWVLMIVVVLTFVTGGNIEKLVCEPFEDKTLFKVLDTPYLLNQHWKNYLSGILFKNPNINLTFEKVYSDCKENKGIYTSLHLDHLFNINEFLNISMYTEDVALKIEHIQINLSKIILLDEIGKENLLNFSSSGIEGINFGAYLTEINKSVTKVDLLSFANDLEARADQLPKGALENALKGHANNIRMIHSQQVVPLEQAMSTLNQSIRLLKRTSSELMVKVKNVISAVNAAQLLINNNASLVIVQETKKYMDTIIGYFEQYIEWVKESIAMEVAACKPIANVIDTAVDIFLCSYVTDSVNTFWFGLGGSSIFLIPAIIFAVKLSKYYRRMDTEDVYDDVETIPLENMENGNNGYHKEHLDGIHNPVITSSVEQW</sequence>
<dbReference type="PANTHER" id="PTHR22730:SF3">
    <property type="entry name" value="PROMININ-1"/>
    <property type="match status" value="1"/>
</dbReference>
<feature type="chain" id="PRO_5034674976" evidence="8">
    <location>
        <begin position="19"/>
        <end position="868"/>
    </location>
</feature>
<dbReference type="GO" id="GO:0009986">
    <property type="term" value="C:cell surface"/>
    <property type="evidence" value="ECO:0007669"/>
    <property type="project" value="TreeGrafter"/>
</dbReference>
<keyword evidence="6" id="KW-0325">Glycoprotein</keyword>
<feature type="transmembrane region" description="Helical" evidence="7">
    <location>
        <begin position="433"/>
        <end position="462"/>
    </location>
</feature>
<reference evidence="9" key="1">
    <citation type="submission" date="2025-08" db="UniProtKB">
        <authorList>
            <consortium name="Ensembl"/>
        </authorList>
    </citation>
    <scope>IDENTIFICATION</scope>
</reference>
<dbReference type="GO" id="GO:0060219">
    <property type="term" value="P:camera-type eye photoreceptor cell differentiation"/>
    <property type="evidence" value="ECO:0007669"/>
    <property type="project" value="TreeGrafter"/>
</dbReference>
<evidence type="ECO:0000256" key="5">
    <source>
        <dbReference type="ARBA" id="ARBA00023136"/>
    </source>
</evidence>
<evidence type="ECO:0000256" key="4">
    <source>
        <dbReference type="ARBA" id="ARBA00022989"/>
    </source>
</evidence>
<feature type="signal peptide" evidence="8">
    <location>
        <begin position="1"/>
        <end position="18"/>
    </location>
</feature>
<proteinExistence type="inferred from homology"/>
<keyword evidence="8" id="KW-0732">Signal</keyword>
<evidence type="ECO:0000313" key="9">
    <source>
        <dbReference type="Ensembl" id="ENSCPIP00010016219.1"/>
    </source>
</evidence>
<dbReference type="Ensembl" id="ENSCPIT00010019322.1">
    <property type="protein sequence ID" value="ENSCPIP00010016219.1"/>
    <property type="gene ID" value="ENSCPIG00010012948.1"/>
</dbReference>
<dbReference type="PANTHER" id="PTHR22730">
    <property type="entry name" value="PROMININ PROM PROTEIN"/>
    <property type="match status" value="1"/>
</dbReference>
<accession>A0A8C3M3L9</accession>
<keyword evidence="5 7" id="KW-0472">Membrane</keyword>
<evidence type="ECO:0000256" key="8">
    <source>
        <dbReference type="SAM" id="SignalP"/>
    </source>
</evidence>